<sequence length="277" mass="31676">MPARVSVYPPHSSPRTKSSRKRHFYTTRNAHAALLQSALLRSPVEQGQGLKPFQKGSTSESPRPAMPCEPCKPRKRTTADVGDEATGRMNFVPPSLARFLSLRCPRGLKYTRAVKRCTTSSLPSKVRAAFPVDQRIDQLAACRPNRAHSLRSCEQTNDFKAIAIILTRRHQPQLFHQRIHHKLDKPNPHKFLESDLRRHVPLRDRRGAPGYGPEAHGSRARDSLAGGAVLRWAIQHHQFTPLLAITEYRILDKQSRRDAREMQVCDSDTRRQKRWQR</sequence>
<reference evidence="2 3" key="1">
    <citation type="submission" date="2016-07" db="EMBL/GenBank/DDBJ databases">
        <title>Pervasive Adenine N6-methylation of Active Genes in Fungi.</title>
        <authorList>
            <consortium name="DOE Joint Genome Institute"/>
            <person name="Mondo S.J."/>
            <person name="Dannebaum R.O."/>
            <person name="Kuo R.C."/>
            <person name="Labutti K."/>
            <person name="Haridas S."/>
            <person name="Kuo A."/>
            <person name="Salamov A."/>
            <person name="Ahrendt S.R."/>
            <person name="Lipzen A."/>
            <person name="Sullivan W."/>
            <person name="Andreopoulos W.B."/>
            <person name="Clum A."/>
            <person name="Lindquist E."/>
            <person name="Daum C."/>
            <person name="Ramamoorthy G.K."/>
            <person name="Gryganskyi A."/>
            <person name="Culley D."/>
            <person name="Magnuson J.K."/>
            <person name="James T.Y."/>
            <person name="O'Malley M.A."/>
            <person name="Stajich J.E."/>
            <person name="Spatafora J.W."/>
            <person name="Visel A."/>
            <person name="Grigoriev I.V."/>
        </authorList>
    </citation>
    <scope>NUCLEOTIDE SEQUENCE [LARGE SCALE GENOMIC DNA]</scope>
    <source>
        <strain evidence="2 3">CBS 115471</strain>
    </source>
</reference>
<evidence type="ECO:0000256" key="1">
    <source>
        <dbReference type="SAM" id="MobiDB-lite"/>
    </source>
</evidence>
<name>A0A1Y1ZZN7_9PLEO</name>
<feature type="region of interest" description="Disordered" evidence="1">
    <location>
        <begin position="1"/>
        <end position="23"/>
    </location>
</feature>
<accession>A0A1Y1ZZN7</accession>
<feature type="region of interest" description="Disordered" evidence="1">
    <location>
        <begin position="45"/>
        <end position="80"/>
    </location>
</feature>
<protein>
    <submittedName>
        <fullName evidence="2">Uncharacterized protein</fullName>
    </submittedName>
</protein>
<comment type="caution">
    <text evidence="2">The sequence shown here is derived from an EMBL/GenBank/DDBJ whole genome shotgun (WGS) entry which is preliminary data.</text>
</comment>
<dbReference type="EMBL" id="MCFA01000023">
    <property type="protein sequence ID" value="ORY15678.1"/>
    <property type="molecule type" value="Genomic_DNA"/>
</dbReference>
<proteinExistence type="predicted"/>
<evidence type="ECO:0000313" key="3">
    <source>
        <dbReference type="Proteomes" id="UP000193144"/>
    </source>
</evidence>
<evidence type="ECO:0000313" key="2">
    <source>
        <dbReference type="EMBL" id="ORY15678.1"/>
    </source>
</evidence>
<dbReference type="Proteomes" id="UP000193144">
    <property type="component" value="Unassembled WGS sequence"/>
</dbReference>
<keyword evidence="3" id="KW-1185">Reference proteome</keyword>
<gene>
    <name evidence="2" type="ORF">BCR34DRAFT_641683</name>
</gene>
<organism evidence="2 3">
    <name type="scientific">Clohesyomyces aquaticus</name>
    <dbReference type="NCBI Taxonomy" id="1231657"/>
    <lineage>
        <taxon>Eukaryota</taxon>
        <taxon>Fungi</taxon>
        <taxon>Dikarya</taxon>
        <taxon>Ascomycota</taxon>
        <taxon>Pezizomycotina</taxon>
        <taxon>Dothideomycetes</taxon>
        <taxon>Pleosporomycetidae</taxon>
        <taxon>Pleosporales</taxon>
        <taxon>Lindgomycetaceae</taxon>
        <taxon>Clohesyomyces</taxon>
    </lineage>
</organism>
<dbReference type="AlphaFoldDB" id="A0A1Y1ZZN7"/>